<gene>
    <name evidence="2" type="ORF">SAMN02983003_0700</name>
</gene>
<feature type="domain" description="Alpha-glutamyl/putrescinyl thymine pyrophosphorylase clade 3" evidence="1">
    <location>
        <begin position="35"/>
        <end position="306"/>
    </location>
</feature>
<dbReference type="Proteomes" id="UP000183447">
    <property type="component" value="Unassembled WGS sequence"/>
</dbReference>
<accession>A0A1K2HU15</accession>
<protein>
    <recommendedName>
        <fullName evidence="1">Alpha-glutamyl/putrescinyl thymine pyrophosphorylase clade 3 domain-containing protein</fullName>
    </recommendedName>
</protein>
<sequence length="306" mass="34066">MIWPTRQKQKQEITDGLQGFSYNIRMLPGIANLVALDTLAVQFVASLRREDYYKLVQRKAVAPRRADPNDAGFDAERAVAYHMQNGDVEEAAWLIFLMTHLARPADTGWLRLRHIYGKLGQGIWTWQTVAADPQSFVDWLAANWTCIGGKFGNHRKYESLDPNSNRPFGKVLATYLEWIGAAGHKVFFAEEVRKAGNEPGIIFDHLYSSMTVLSFGRLAKFDYLALIGRYGIAPIHAGQAYFKGATGPARGARLLFDGSADSSTGPEALQDLVDELDGVLGVGMHVMEDALCNWQKSPTNFVHFKG</sequence>
<organism evidence="2 3">
    <name type="scientific">Devosia enhydra</name>
    <dbReference type="NCBI Taxonomy" id="665118"/>
    <lineage>
        <taxon>Bacteria</taxon>
        <taxon>Pseudomonadati</taxon>
        <taxon>Pseudomonadota</taxon>
        <taxon>Alphaproteobacteria</taxon>
        <taxon>Hyphomicrobiales</taxon>
        <taxon>Devosiaceae</taxon>
        <taxon>Devosia</taxon>
    </lineage>
</organism>
<keyword evidence="3" id="KW-1185">Reference proteome</keyword>
<evidence type="ECO:0000313" key="2">
    <source>
        <dbReference type="EMBL" id="SFZ81803.1"/>
    </source>
</evidence>
<proteinExistence type="predicted"/>
<dbReference type="Pfam" id="PF18746">
    <property type="entry name" value="aGPT-Pplase3"/>
    <property type="match status" value="1"/>
</dbReference>
<name>A0A1K2HU15_9HYPH</name>
<reference evidence="2 3" key="1">
    <citation type="submission" date="2016-11" db="EMBL/GenBank/DDBJ databases">
        <authorList>
            <person name="Jaros S."/>
            <person name="Januszkiewicz K."/>
            <person name="Wedrychowicz H."/>
        </authorList>
    </citation>
    <scope>NUCLEOTIDE SEQUENCE [LARGE SCALE GENOMIC DNA]</scope>
    <source>
        <strain evidence="2 3">ATCC 23634</strain>
    </source>
</reference>
<dbReference type="InterPro" id="IPR041271">
    <property type="entry name" value="AGPT-Pplase3"/>
</dbReference>
<evidence type="ECO:0000259" key="1">
    <source>
        <dbReference type="Pfam" id="PF18746"/>
    </source>
</evidence>
<dbReference type="OrthoDB" id="965955at2"/>
<dbReference type="AlphaFoldDB" id="A0A1K2HU15"/>
<dbReference type="RefSeq" id="WP_072339043.1">
    <property type="nucleotide sequence ID" value="NZ_FPKU01000001.1"/>
</dbReference>
<dbReference type="EMBL" id="FPKU01000001">
    <property type="protein sequence ID" value="SFZ81803.1"/>
    <property type="molecule type" value="Genomic_DNA"/>
</dbReference>
<evidence type="ECO:0000313" key="3">
    <source>
        <dbReference type="Proteomes" id="UP000183447"/>
    </source>
</evidence>